<dbReference type="Pfam" id="PF07992">
    <property type="entry name" value="Pyr_redox_2"/>
    <property type="match status" value="1"/>
</dbReference>
<dbReference type="Gene3D" id="3.50.50.60">
    <property type="entry name" value="FAD/NAD(P)-binding domain"/>
    <property type="match status" value="2"/>
</dbReference>
<reference evidence="5 6" key="1">
    <citation type="journal article" date="2019" name="J. Ind. Microbiol. Biotechnol.">
        <title>The complete genomic sequence of Streptomyces spectabilis NRRL-2792 and identification of secondary metabolite biosynthetic gene clusters.</title>
        <authorList>
            <person name="Sinha A."/>
            <person name="Phillips-Salemka S."/>
            <person name="Niraula T.A."/>
            <person name="Short K.A."/>
            <person name="Niraula N.P."/>
        </authorList>
    </citation>
    <scope>NUCLEOTIDE SEQUENCE [LARGE SCALE GENOMIC DNA]</scope>
    <source>
        <strain evidence="5 6">NRRL 2792</strain>
    </source>
</reference>
<dbReference type="InterPro" id="IPR036188">
    <property type="entry name" value="FAD/NAD-bd_sf"/>
</dbReference>
<dbReference type="Proteomes" id="UP000316806">
    <property type="component" value="Chromosome"/>
</dbReference>
<gene>
    <name evidence="5" type="ORF">FH965_06675</name>
</gene>
<evidence type="ECO:0000313" key="5">
    <source>
        <dbReference type="EMBL" id="QDQ10284.1"/>
    </source>
</evidence>
<dbReference type="RefSeq" id="WP_144002099.1">
    <property type="nucleotide sequence ID" value="NZ_CP040916.1"/>
</dbReference>
<sequence>MTDQLNSSYDVVAVGGGAAGLNGALMLARARRSVAVIDAGAPRNAPADGVHGLLAREGMPPAELLARGRAEVRGYGGHVVSADVAAATRDGAGFAVALADGRTVRARRLLVATGLVDELPDVPGLRDRWGRDVLHCPYCHGWEVRDRSIGILASGPPAVHQALLFRQLSDDVTFFAHTMAPPSDEDAERLAARGIRVVAGEVAGLEVADDRLVGVRLRDGAVVAREALAVQSRIVARAGFLAPLGLRAAEHPLGIGAFVPCDATGRTEVPGVWVAGNVTDLSAQVGGAAAAGAAAGAQINADLVTEDTRLAVEARRSGAVAAAAVGASRG</sequence>
<dbReference type="AlphaFoldDB" id="A0A516R3Q0"/>
<evidence type="ECO:0000256" key="3">
    <source>
        <dbReference type="ARBA" id="ARBA00048132"/>
    </source>
</evidence>
<protein>
    <submittedName>
        <fullName evidence="5">NAD(P)/FAD-dependent oxidoreductase</fullName>
    </submittedName>
</protein>
<evidence type="ECO:0000259" key="4">
    <source>
        <dbReference type="Pfam" id="PF07992"/>
    </source>
</evidence>
<dbReference type="PRINTS" id="PR00368">
    <property type="entry name" value="FADPNR"/>
</dbReference>
<organism evidence="5 6">
    <name type="scientific">Streptomyces spectabilis</name>
    <dbReference type="NCBI Taxonomy" id="68270"/>
    <lineage>
        <taxon>Bacteria</taxon>
        <taxon>Bacillati</taxon>
        <taxon>Actinomycetota</taxon>
        <taxon>Actinomycetes</taxon>
        <taxon>Kitasatosporales</taxon>
        <taxon>Streptomycetaceae</taxon>
        <taxon>Streptomyces</taxon>
    </lineage>
</organism>
<dbReference type="GO" id="GO:0004791">
    <property type="term" value="F:thioredoxin-disulfide reductase (NADPH) activity"/>
    <property type="evidence" value="ECO:0007669"/>
    <property type="project" value="UniProtKB-EC"/>
</dbReference>
<dbReference type="SUPFAM" id="SSF51905">
    <property type="entry name" value="FAD/NAD(P)-binding domain"/>
    <property type="match status" value="1"/>
</dbReference>
<feature type="domain" description="FAD/NAD(P)-binding" evidence="4">
    <location>
        <begin position="9"/>
        <end position="290"/>
    </location>
</feature>
<accession>A0A516R3Q0</accession>
<proteinExistence type="predicted"/>
<dbReference type="PANTHER" id="PTHR48105">
    <property type="entry name" value="THIOREDOXIN REDUCTASE 1-RELATED-RELATED"/>
    <property type="match status" value="1"/>
</dbReference>
<dbReference type="InterPro" id="IPR050097">
    <property type="entry name" value="Ferredoxin-NADP_redctase_2"/>
</dbReference>
<keyword evidence="1" id="KW-0285">Flavoprotein</keyword>
<dbReference type="PRINTS" id="PR00469">
    <property type="entry name" value="PNDRDTASEII"/>
</dbReference>
<evidence type="ECO:0000256" key="2">
    <source>
        <dbReference type="ARBA" id="ARBA00023002"/>
    </source>
</evidence>
<comment type="catalytic activity">
    <reaction evidence="3">
        <text>[thioredoxin]-dithiol + NADP(+) = [thioredoxin]-disulfide + NADPH + H(+)</text>
        <dbReference type="Rhea" id="RHEA:20345"/>
        <dbReference type="Rhea" id="RHEA-COMP:10698"/>
        <dbReference type="Rhea" id="RHEA-COMP:10700"/>
        <dbReference type="ChEBI" id="CHEBI:15378"/>
        <dbReference type="ChEBI" id="CHEBI:29950"/>
        <dbReference type="ChEBI" id="CHEBI:50058"/>
        <dbReference type="ChEBI" id="CHEBI:57783"/>
        <dbReference type="ChEBI" id="CHEBI:58349"/>
        <dbReference type="EC" id="1.8.1.9"/>
    </reaction>
</comment>
<evidence type="ECO:0000313" key="6">
    <source>
        <dbReference type="Proteomes" id="UP000316806"/>
    </source>
</evidence>
<keyword evidence="2" id="KW-0560">Oxidoreductase</keyword>
<dbReference type="EMBL" id="CP040916">
    <property type="protein sequence ID" value="QDQ10284.1"/>
    <property type="molecule type" value="Genomic_DNA"/>
</dbReference>
<dbReference type="InterPro" id="IPR023753">
    <property type="entry name" value="FAD/NAD-binding_dom"/>
</dbReference>
<evidence type="ECO:0000256" key="1">
    <source>
        <dbReference type="ARBA" id="ARBA00022630"/>
    </source>
</evidence>
<name>A0A516R3Q0_STRST</name>